<dbReference type="AlphaFoldDB" id="Q1AUZ1"/>
<dbReference type="InterPro" id="IPR051598">
    <property type="entry name" value="TSUP/Inactive_protease-like"/>
</dbReference>
<dbReference type="PhylomeDB" id="Q1AUZ1"/>
<dbReference type="HOGENOM" id="CLU_045498_5_0_11"/>
<dbReference type="PANTHER" id="PTHR43701">
    <property type="entry name" value="MEMBRANE TRANSPORTER PROTEIN MJ0441-RELATED"/>
    <property type="match status" value="1"/>
</dbReference>
<reference evidence="7 8" key="1">
    <citation type="submission" date="2006-06" db="EMBL/GenBank/DDBJ databases">
        <title>Complete sequence of Rubrobacter xylanophilus DSM 9941.</title>
        <authorList>
            <consortium name="US DOE Joint Genome Institute"/>
            <person name="Copeland A."/>
            <person name="Lucas S."/>
            <person name="Lapidus A."/>
            <person name="Barry K."/>
            <person name="Detter J.C."/>
            <person name="Glavina del Rio T."/>
            <person name="Hammon N."/>
            <person name="Israni S."/>
            <person name="Dalin E."/>
            <person name="Tice H."/>
            <person name="Pitluck S."/>
            <person name="Munk A.C."/>
            <person name="Brettin T."/>
            <person name="Bruce D."/>
            <person name="Han C."/>
            <person name="Tapia R."/>
            <person name="Gilna P."/>
            <person name="Schmutz J."/>
            <person name="Larimer F."/>
            <person name="Land M."/>
            <person name="Hauser L."/>
            <person name="Kyrpides N."/>
            <person name="Lykidis A."/>
            <person name="da Costa M.S."/>
            <person name="Rainey F.A."/>
            <person name="Empadinhas N."/>
            <person name="Jolivet E."/>
            <person name="Battista J.R."/>
            <person name="Richardson P."/>
        </authorList>
    </citation>
    <scope>NUCLEOTIDE SEQUENCE [LARGE SCALE GENOMIC DNA]</scope>
    <source>
        <strain evidence="8">DSM 9941 / NBRC 16129 / PRD-1</strain>
    </source>
</reference>
<keyword evidence="3 6" id="KW-0812">Transmembrane</keyword>
<dbReference type="OrthoDB" id="528320at2"/>
<gene>
    <name evidence="7" type="ordered locus">Rxyl_1829</name>
</gene>
<protein>
    <recommendedName>
        <fullName evidence="6">Probable membrane transporter protein</fullName>
    </recommendedName>
</protein>
<dbReference type="GO" id="GO:0005886">
    <property type="term" value="C:plasma membrane"/>
    <property type="evidence" value="ECO:0007669"/>
    <property type="project" value="UniProtKB-SubCell"/>
</dbReference>
<accession>Q1AUZ1</accession>
<dbReference type="eggNOG" id="COG0730">
    <property type="taxonomic scope" value="Bacteria"/>
</dbReference>
<feature type="transmembrane region" description="Helical" evidence="6">
    <location>
        <begin position="135"/>
        <end position="163"/>
    </location>
</feature>
<feature type="transmembrane region" description="Helical" evidence="6">
    <location>
        <begin position="96"/>
        <end position="114"/>
    </location>
</feature>
<keyword evidence="8" id="KW-1185">Reference proteome</keyword>
<dbReference type="InterPro" id="IPR002781">
    <property type="entry name" value="TM_pro_TauE-like"/>
</dbReference>
<organism evidence="7 8">
    <name type="scientific">Rubrobacter xylanophilus (strain DSM 9941 / JCM 11954 / NBRC 16129 / PRD-1)</name>
    <dbReference type="NCBI Taxonomy" id="266117"/>
    <lineage>
        <taxon>Bacteria</taxon>
        <taxon>Bacillati</taxon>
        <taxon>Actinomycetota</taxon>
        <taxon>Rubrobacteria</taxon>
        <taxon>Rubrobacterales</taxon>
        <taxon>Rubrobacteraceae</taxon>
        <taxon>Rubrobacter</taxon>
    </lineage>
</organism>
<feature type="transmembrane region" description="Helical" evidence="6">
    <location>
        <begin position="231"/>
        <end position="249"/>
    </location>
</feature>
<dbReference type="PANTHER" id="PTHR43701:SF2">
    <property type="entry name" value="MEMBRANE TRANSPORTER PROTEIN YJNA-RELATED"/>
    <property type="match status" value="1"/>
</dbReference>
<comment type="subcellular location">
    <subcellularLocation>
        <location evidence="6">Cell membrane</location>
        <topology evidence="6">Multi-pass membrane protein</topology>
    </subcellularLocation>
    <subcellularLocation>
        <location evidence="1">Membrane</location>
        <topology evidence="1">Multi-pass membrane protein</topology>
    </subcellularLocation>
</comment>
<feature type="transmembrane region" description="Helical" evidence="6">
    <location>
        <begin position="43"/>
        <end position="59"/>
    </location>
</feature>
<dbReference type="Proteomes" id="UP000006637">
    <property type="component" value="Chromosome"/>
</dbReference>
<evidence type="ECO:0000313" key="8">
    <source>
        <dbReference type="Proteomes" id="UP000006637"/>
    </source>
</evidence>
<proteinExistence type="inferred from homology"/>
<dbReference type="Pfam" id="PF01925">
    <property type="entry name" value="TauE"/>
    <property type="match status" value="1"/>
</dbReference>
<feature type="transmembrane region" description="Helical" evidence="6">
    <location>
        <begin position="71"/>
        <end position="90"/>
    </location>
</feature>
<evidence type="ECO:0000256" key="4">
    <source>
        <dbReference type="ARBA" id="ARBA00022989"/>
    </source>
</evidence>
<sequence>MGVVGLLLALLMGLALGLLGGGGSVLAVPILVYAFGFGAKEAVAASLAVVGLTSLFGAAEHWRRDRVRLRVALVFGTIAAAGAYLGAHLAGFLSGAVQLSLFAAVMLIAALFMLRNGEPGEARGEPPSGGSAGRLLLRFAAPGMGVGVLTGLVGVGGGFLIVPALALLGGVPMEAAVGTSLLIVAVNSFAGFAGYLGEAEVPWGLVSLFVVLAVTGSFAGAYLVRFVPQHALKRGFAVFLVAMALLMLYENREAIPLA</sequence>
<feature type="transmembrane region" description="Helical" evidence="6">
    <location>
        <begin position="203"/>
        <end position="225"/>
    </location>
</feature>
<evidence type="ECO:0000256" key="1">
    <source>
        <dbReference type="ARBA" id="ARBA00004141"/>
    </source>
</evidence>
<comment type="similarity">
    <text evidence="2 6">Belongs to the 4-toluene sulfonate uptake permease (TSUP) (TC 2.A.102) family.</text>
</comment>
<dbReference type="STRING" id="266117.Rxyl_1829"/>
<keyword evidence="5 6" id="KW-0472">Membrane</keyword>
<keyword evidence="6" id="KW-1003">Cell membrane</keyword>
<dbReference type="RefSeq" id="WP_011564803.1">
    <property type="nucleotide sequence ID" value="NC_008148.1"/>
</dbReference>
<dbReference type="EMBL" id="CP000386">
    <property type="protein sequence ID" value="ABG04787.1"/>
    <property type="molecule type" value="Genomic_DNA"/>
</dbReference>
<name>Q1AUZ1_RUBXD</name>
<dbReference type="KEGG" id="rxy:Rxyl_1829"/>
<evidence type="ECO:0000256" key="6">
    <source>
        <dbReference type="RuleBase" id="RU363041"/>
    </source>
</evidence>
<keyword evidence="4 6" id="KW-1133">Transmembrane helix</keyword>
<evidence type="ECO:0000256" key="2">
    <source>
        <dbReference type="ARBA" id="ARBA00009142"/>
    </source>
</evidence>
<evidence type="ECO:0000256" key="3">
    <source>
        <dbReference type="ARBA" id="ARBA00022692"/>
    </source>
</evidence>
<evidence type="ECO:0000256" key="5">
    <source>
        <dbReference type="ARBA" id="ARBA00023136"/>
    </source>
</evidence>
<evidence type="ECO:0000313" key="7">
    <source>
        <dbReference type="EMBL" id="ABG04787.1"/>
    </source>
</evidence>
<feature type="transmembrane region" description="Helical" evidence="6">
    <location>
        <begin position="175"/>
        <end position="196"/>
    </location>
</feature>